<gene>
    <name evidence="1" type="primary">Bm8584</name>
    <name evidence="1" type="ORF">BM_Bm8584</name>
</gene>
<reference evidence="1" key="2">
    <citation type="submission" date="2012-12" db="EMBL/GenBank/DDBJ databases">
        <authorList>
            <consortium name="WormBase Consortium"/>
            <person name="Ghedin E."/>
            <person name="Paulini M."/>
        </authorList>
    </citation>
    <scope>NUCLEOTIDE SEQUENCE</scope>
    <source>
        <strain evidence="1">FR3</strain>
    </source>
</reference>
<proteinExistence type="predicted"/>
<accession>A0A1I9GCK6</accession>
<dbReference type="EMBL" id="LN856451">
    <property type="protein sequence ID" value="CRZ22498.1"/>
    <property type="molecule type" value="Genomic_DNA"/>
</dbReference>
<dbReference type="AlphaFoldDB" id="A0A1I9GCK6"/>
<reference evidence="1" key="1">
    <citation type="journal article" date="2007" name="Science">
        <title>Draft genome of the filarial nematode parasite Brugia malayi.</title>
        <authorList>
            <person name="Ghedin E."/>
            <person name="Wang S."/>
            <person name="Spiro D."/>
            <person name="Caler E."/>
            <person name="Zhao Q."/>
            <person name="Crabtree J."/>
            <person name="Allen J.E."/>
            <person name="Delcher A.L."/>
            <person name="Guiliano D.B."/>
            <person name="Miranda-Saavedra D."/>
            <person name="Angiuoli S.V."/>
            <person name="Creasy T."/>
            <person name="Amedeo P."/>
            <person name="Haas B."/>
            <person name="El-Sayed N.M."/>
            <person name="Wortman J.R."/>
            <person name="Feldblyum T."/>
            <person name="Tallon L."/>
            <person name="Schatz M."/>
            <person name="Shumway M."/>
            <person name="Koo H."/>
            <person name="Salzberg S.L."/>
            <person name="Schobel S."/>
            <person name="Pertea M."/>
            <person name="Pop M."/>
            <person name="White O."/>
            <person name="Barton G.J."/>
            <person name="Carlow C.K."/>
            <person name="Crawford M.J."/>
            <person name="Daub J."/>
            <person name="Dimmic M.W."/>
            <person name="Estes C.F."/>
            <person name="Foster J.M."/>
            <person name="Ganatra M."/>
            <person name="Gregory W.F."/>
            <person name="Johnson N.M."/>
            <person name="Jin J."/>
            <person name="Komuniecki R."/>
            <person name="Korf I."/>
            <person name="Kumar S."/>
            <person name="Laney S."/>
            <person name="Li B.W."/>
            <person name="Li W."/>
            <person name="Lindblom T.H."/>
            <person name="Lustigman S."/>
            <person name="Ma D."/>
            <person name="Maina C.V."/>
            <person name="Martin D.M."/>
            <person name="McCarter J.P."/>
            <person name="McReynolds L."/>
            <person name="Mitreva M."/>
            <person name="Nutman T.B."/>
            <person name="Parkinson J."/>
            <person name="Peregrin-Alvarez J.M."/>
            <person name="Poole C."/>
            <person name="Ren Q."/>
            <person name="Saunders L."/>
            <person name="Sluder A.E."/>
            <person name="Smith K."/>
            <person name="Stanke M."/>
            <person name="Unnasch T.R."/>
            <person name="Ware J."/>
            <person name="Wei A.D."/>
            <person name="Weil G."/>
            <person name="Williams D.J."/>
            <person name="Zhang Y."/>
            <person name="Williams S.A."/>
            <person name="Fraser-Liggett C."/>
            <person name="Slatko B."/>
            <person name="Blaxter M.L."/>
            <person name="Scott A.L."/>
        </authorList>
    </citation>
    <scope>NUCLEOTIDE SEQUENCE</scope>
    <source>
        <strain evidence="1">FR3</strain>
    </source>
</reference>
<evidence type="ECO:0000313" key="1">
    <source>
        <dbReference type="EMBL" id="CRZ22498.1"/>
    </source>
</evidence>
<protein>
    <submittedName>
        <fullName evidence="1">Bm8584</fullName>
    </submittedName>
</protein>
<sequence length="169" mass="20118">MTHTRYRLNDRNAFLNDLRRCKQSLKRVSGIEGRSQKFNLVSETEAVTAATLIFLGSSRLPKFIIEIKTWFCDRRICRNTQATLAVLDALDNDLNKHNDPDAREQSMVKKFGWEEDYVQGRVTFWMKVRRNVWALFDEPYLSQAAKVWLIDFWVKKPLQQFDLWLLFRI</sequence>
<organism evidence="1">
    <name type="scientific">Brugia malayi</name>
    <name type="common">Filarial nematode worm</name>
    <dbReference type="NCBI Taxonomy" id="6279"/>
    <lineage>
        <taxon>Eukaryota</taxon>
        <taxon>Metazoa</taxon>
        <taxon>Ecdysozoa</taxon>
        <taxon>Nematoda</taxon>
        <taxon>Chromadorea</taxon>
        <taxon>Rhabditida</taxon>
        <taxon>Spirurina</taxon>
        <taxon>Spiruromorpha</taxon>
        <taxon>Filarioidea</taxon>
        <taxon>Onchocercidae</taxon>
        <taxon>Brugia</taxon>
    </lineage>
</organism>
<name>A0A1I9GCK6_BRUMA</name>